<comment type="caution">
    <text evidence="2">The sequence shown here is derived from an EMBL/GenBank/DDBJ whole genome shotgun (WGS) entry which is preliminary data.</text>
</comment>
<feature type="region of interest" description="Disordered" evidence="1">
    <location>
        <begin position="1"/>
        <end position="20"/>
    </location>
</feature>
<reference evidence="2 3" key="1">
    <citation type="journal article" date="2015" name="Antonie Van Leeuwenhoek">
        <title>Streptomyces klenkii sp. nov., isolated from deep marine sediment.</title>
        <authorList>
            <person name="Veyisoglu A."/>
            <person name="Sahin N."/>
        </authorList>
    </citation>
    <scope>NUCLEOTIDE SEQUENCE [LARGE SCALE GENOMIC DNA]</scope>
    <source>
        <strain evidence="2 3">KCTC 29202</strain>
    </source>
</reference>
<evidence type="ECO:0000313" key="2">
    <source>
        <dbReference type="EMBL" id="RKN77597.1"/>
    </source>
</evidence>
<dbReference type="Proteomes" id="UP000270343">
    <property type="component" value="Unassembled WGS sequence"/>
</dbReference>
<evidence type="ECO:0000256" key="1">
    <source>
        <dbReference type="SAM" id="MobiDB-lite"/>
    </source>
</evidence>
<dbReference type="EMBL" id="RBAM01000001">
    <property type="protein sequence ID" value="RKN77597.1"/>
    <property type="molecule type" value="Genomic_DNA"/>
</dbReference>
<accession>A0A3B0C0X6</accession>
<dbReference type="AlphaFoldDB" id="A0A3B0C0X6"/>
<sequence length="299" mass="33323">MGGPLLWPTGEPWPEYEPKQAPYGPLTTLADVHTLRGIVEQERSRPRTGGEILPTGWQAEVIDRIRNGYAPELLPEGPLPLIPLVQLYARDVPGLPCPEGTDMLQALWSPFDEIEGCSGAVQLRWRLSSDVREVLAEPPEPAYIDMSDLVPAPCVLHPEQVREFPPLHLLTEEQTKRLDAWTNWTKERSPDYEQLDYEGDLSIAPGWKLGGWPAHFTYRYPASSGELQCGECGGPVEALLTVAGSEWDGRSRSWCPVEDVDGHPYHSRTPTVVTVGRGFTLQIYICVGTPSHLPRTIMQ</sequence>
<evidence type="ECO:0008006" key="4">
    <source>
        <dbReference type="Google" id="ProtNLM"/>
    </source>
</evidence>
<organism evidence="2 3">
    <name type="scientific">Streptomyces klenkii</name>
    <dbReference type="NCBI Taxonomy" id="1420899"/>
    <lineage>
        <taxon>Bacteria</taxon>
        <taxon>Bacillati</taxon>
        <taxon>Actinomycetota</taxon>
        <taxon>Actinomycetes</taxon>
        <taxon>Kitasatosporales</taxon>
        <taxon>Streptomycetaceae</taxon>
        <taxon>Streptomyces</taxon>
    </lineage>
</organism>
<evidence type="ECO:0000313" key="3">
    <source>
        <dbReference type="Proteomes" id="UP000270343"/>
    </source>
</evidence>
<gene>
    <name evidence="2" type="ORF">D7231_02520</name>
</gene>
<keyword evidence="3" id="KW-1185">Reference proteome</keyword>
<proteinExistence type="predicted"/>
<name>A0A3B0C0X6_9ACTN</name>
<protein>
    <recommendedName>
        <fullName evidence="4">DUF1963 domain-containing protein</fullName>
    </recommendedName>
</protein>